<evidence type="ECO:0000256" key="1">
    <source>
        <dbReference type="SAM" id="MobiDB-lite"/>
    </source>
</evidence>
<gene>
    <name evidence="2" type="primary">RvY_12524-1</name>
    <name evidence="2" type="synonym">RvY_12524.1</name>
    <name evidence="2" type="ORF">RvY_12524</name>
</gene>
<evidence type="ECO:0000313" key="3">
    <source>
        <dbReference type="Proteomes" id="UP000186922"/>
    </source>
</evidence>
<dbReference type="EMBL" id="BDGG01000007">
    <property type="protein sequence ID" value="GAV01885.1"/>
    <property type="molecule type" value="Genomic_DNA"/>
</dbReference>
<protein>
    <submittedName>
        <fullName evidence="2">Uncharacterized protein</fullName>
    </submittedName>
</protein>
<evidence type="ECO:0000313" key="2">
    <source>
        <dbReference type="EMBL" id="GAV01885.1"/>
    </source>
</evidence>
<organism evidence="2 3">
    <name type="scientific">Ramazzottius varieornatus</name>
    <name type="common">Water bear</name>
    <name type="synonym">Tardigrade</name>
    <dbReference type="NCBI Taxonomy" id="947166"/>
    <lineage>
        <taxon>Eukaryota</taxon>
        <taxon>Metazoa</taxon>
        <taxon>Ecdysozoa</taxon>
        <taxon>Tardigrada</taxon>
        <taxon>Eutardigrada</taxon>
        <taxon>Parachela</taxon>
        <taxon>Hypsibioidea</taxon>
        <taxon>Ramazzottiidae</taxon>
        <taxon>Ramazzottius</taxon>
    </lineage>
</organism>
<sequence length="195" mass="19858">MFKYQCDSDKTGCDTGFALSADNKTVTRTYRDCVSPVNKQQRRLDDGQCGYSAYPPGMQWICVCNGAICNVHNGFATLSNGTIMATVNGLLLPVNTMDVVPANANFMGPTPPPPTTTTADAGTATTGGPGRSAGSARSGGSSNTATGQGDGSGLLDALDPNAEPDVAARAGNVGTNGCSQNSSATDLRADVIITI</sequence>
<dbReference type="Proteomes" id="UP000186922">
    <property type="component" value="Unassembled WGS sequence"/>
</dbReference>
<feature type="compositionally biased region" description="Low complexity" evidence="1">
    <location>
        <begin position="132"/>
        <end position="147"/>
    </location>
</feature>
<accession>A0A1D1VJS8</accession>
<feature type="region of interest" description="Disordered" evidence="1">
    <location>
        <begin position="105"/>
        <end position="160"/>
    </location>
</feature>
<comment type="caution">
    <text evidence="2">The sequence shown here is derived from an EMBL/GenBank/DDBJ whole genome shotgun (WGS) entry which is preliminary data.</text>
</comment>
<name>A0A1D1VJS8_RAMVA</name>
<keyword evidence="3" id="KW-1185">Reference proteome</keyword>
<dbReference type="AlphaFoldDB" id="A0A1D1VJS8"/>
<reference evidence="2 3" key="1">
    <citation type="journal article" date="2016" name="Nat. Commun.">
        <title>Extremotolerant tardigrade genome and improved radiotolerance of human cultured cells by tardigrade-unique protein.</title>
        <authorList>
            <person name="Hashimoto T."/>
            <person name="Horikawa D.D."/>
            <person name="Saito Y."/>
            <person name="Kuwahara H."/>
            <person name="Kozuka-Hata H."/>
            <person name="Shin-I T."/>
            <person name="Minakuchi Y."/>
            <person name="Ohishi K."/>
            <person name="Motoyama A."/>
            <person name="Aizu T."/>
            <person name="Enomoto A."/>
            <person name="Kondo K."/>
            <person name="Tanaka S."/>
            <person name="Hara Y."/>
            <person name="Koshikawa S."/>
            <person name="Sagara H."/>
            <person name="Miura T."/>
            <person name="Yokobori S."/>
            <person name="Miyagawa K."/>
            <person name="Suzuki Y."/>
            <person name="Kubo T."/>
            <person name="Oyama M."/>
            <person name="Kohara Y."/>
            <person name="Fujiyama A."/>
            <person name="Arakawa K."/>
            <person name="Katayama T."/>
            <person name="Toyoda A."/>
            <person name="Kunieda T."/>
        </authorList>
    </citation>
    <scope>NUCLEOTIDE SEQUENCE [LARGE SCALE GENOMIC DNA]</scope>
    <source>
        <strain evidence="2 3">YOKOZUNA-1</strain>
    </source>
</reference>
<proteinExistence type="predicted"/>